<proteinExistence type="predicted"/>
<evidence type="ECO:0000313" key="3">
    <source>
        <dbReference type="EMBL" id="RKF65856.1"/>
    </source>
</evidence>
<protein>
    <recommendedName>
        <fullName evidence="5">Secreted effector protein</fullName>
    </recommendedName>
</protein>
<evidence type="ECO:0000256" key="2">
    <source>
        <dbReference type="SAM" id="SignalP"/>
    </source>
</evidence>
<feature type="compositionally biased region" description="Low complexity" evidence="1">
    <location>
        <begin position="164"/>
        <end position="177"/>
    </location>
</feature>
<feature type="region of interest" description="Disordered" evidence="1">
    <location>
        <begin position="157"/>
        <end position="177"/>
    </location>
</feature>
<keyword evidence="4" id="KW-1185">Reference proteome</keyword>
<evidence type="ECO:0000313" key="4">
    <source>
        <dbReference type="Proteomes" id="UP000283383"/>
    </source>
</evidence>
<accession>A0A420I890</accession>
<dbReference type="AlphaFoldDB" id="A0A420I890"/>
<keyword evidence="2" id="KW-0732">Signal</keyword>
<dbReference type="EMBL" id="MCBQ01011593">
    <property type="protein sequence ID" value="RKF65856.1"/>
    <property type="molecule type" value="Genomic_DNA"/>
</dbReference>
<evidence type="ECO:0000256" key="1">
    <source>
        <dbReference type="SAM" id="MobiDB-lite"/>
    </source>
</evidence>
<name>A0A420I890_9PEZI</name>
<comment type="caution">
    <text evidence="3">The sequence shown here is derived from an EMBL/GenBank/DDBJ whole genome shotgun (WGS) entry which is preliminary data.</text>
</comment>
<evidence type="ECO:0008006" key="5">
    <source>
        <dbReference type="Google" id="ProtNLM"/>
    </source>
</evidence>
<organism evidence="3 4">
    <name type="scientific">Golovinomyces cichoracearum</name>
    <dbReference type="NCBI Taxonomy" id="62708"/>
    <lineage>
        <taxon>Eukaryota</taxon>
        <taxon>Fungi</taxon>
        <taxon>Dikarya</taxon>
        <taxon>Ascomycota</taxon>
        <taxon>Pezizomycotina</taxon>
        <taxon>Leotiomycetes</taxon>
        <taxon>Erysiphales</taxon>
        <taxon>Erysiphaceae</taxon>
        <taxon>Golovinomyces</taxon>
    </lineage>
</organism>
<dbReference type="Proteomes" id="UP000283383">
    <property type="component" value="Unassembled WGS sequence"/>
</dbReference>
<sequence>MQFLTYFITLCLLGPLASVAVKPYYESPQMVYIKSSYMCEEKFLFSQPTLRNEATEGCSKIKRTYECKGFNRCFGLRSKPIVGSSRAKIYRGPHFTISSEENAYESSLYEWNMKKDFLKYAEIYEFLVIMGFDPTSDKCTFKGVVMRSAETELECIEKPPKPHPSYYSSSSPRSPRI</sequence>
<gene>
    <name evidence="3" type="ORF">GcM3_115027</name>
</gene>
<feature type="signal peptide" evidence="2">
    <location>
        <begin position="1"/>
        <end position="18"/>
    </location>
</feature>
<feature type="chain" id="PRO_5019479757" description="Secreted effector protein" evidence="2">
    <location>
        <begin position="19"/>
        <end position="177"/>
    </location>
</feature>
<reference evidence="3 4" key="1">
    <citation type="journal article" date="2018" name="BMC Genomics">
        <title>Comparative genome analyses reveal sequence features reflecting distinct modes of host-adaptation between dicot and monocot powdery mildew.</title>
        <authorList>
            <person name="Wu Y."/>
            <person name="Ma X."/>
            <person name="Pan Z."/>
            <person name="Kale S.D."/>
            <person name="Song Y."/>
            <person name="King H."/>
            <person name="Zhang Q."/>
            <person name="Presley C."/>
            <person name="Deng X."/>
            <person name="Wei C.I."/>
            <person name="Xiao S."/>
        </authorList>
    </citation>
    <scope>NUCLEOTIDE SEQUENCE [LARGE SCALE GENOMIC DNA]</scope>
    <source>
        <strain evidence="3">UMSG3</strain>
    </source>
</reference>